<evidence type="ECO:0000256" key="4">
    <source>
        <dbReference type="ARBA" id="ARBA00022723"/>
    </source>
</evidence>
<dbReference type="InterPro" id="IPR002227">
    <property type="entry name" value="Tyrosinase_Cu-bd"/>
</dbReference>
<dbReference type="Pfam" id="PF18132">
    <property type="entry name" value="Tyrosinase_C"/>
    <property type="match status" value="1"/>
</dbReference>
<dbReference type="Pfam" id="PF00264">
    <property type="entry name" value="Tyrosinase"/>
    <property type="match status" value="1"/>
</dbReference>
<evidence type="ECO:0000256" key="8">
    <source>
        <dbReference type="ARBA" id="ARBA00023101"/>
    </source>
</evidence>
<feature type="domain" description="Tyrosinase copper-binding" evidence="12">
    <location>
        <begin position="97"/>
        <end position="114"/>
    </location>
</feature>
<reference evidence="14 15" key="1">
    <citation type="submission" date="2020-05" db="EMBL/GenBank/DDBJ databases">
        <title>Identification and distribution of gene clusters putatively required for synthesis of sphingolipid metabolism inhibitors in phylogenetically diverse species of the filamentous fungus Fusarium.</title>
        <authorList>
            <person name="Kim H.-S."/>
            <person name="Busman M."/>
            <person name="Brown D.W."/>
            <person name="Divon H."/>
            <person name="Uhlig S."/>
            <person name="Proctor R.H."/>
        </authorList>
    </citation>
    <scope>NUCLEOTIDE SEQUENCE [LARGE SCALE GENOMIC DNA]</scope>
    <source>
        <strain evidence="14 15">NRRL 53147</strain>
    </source>
</reference>
<dbReference type="PROSITE" id="PS00498">
    <property type="entry name" value="TYROSINASE_2"/>
    <property type="match status" value="1"/>
</dbReference>
<dbReference type="PANTHER" id="PTHR11474:SF76">
    <property type="entry name" value="SHKT DOMAIN-CONTAINING PROTEIN"/>
    <property type="match status" value="1"/>
</dbReference>
<keyword evidence="6" id="KW-0186">Copper</keyword>
<protein>
    <recommendedName>
        <fullName evidence="3">tyrosinase</fullName>
        <ecNumber evidence="3">1.14.18.1</ecNumber>
    </recommendedName>
</protein>
<evidence type="ECO:0000313" key="15">
    <source>
        <dbReference type="Proteomes" id="UP000522262"/>
    </source>
</evidence>
<gene>
    <name evidence="14" type="ORF">FMEXI_4238</name>
</gene>
<evidence type="ECO:0000259" key="12">
    <source>
        <dbReference type="PROSITE" id="PS00497"/>
    </source>
</evidence>
<feature type="region of interest" description="Disordered" evidence="11">
    <location>
        <begin position="695"/>
        <end position="717"/>
    </location>
</feature>
<comment type="catalytic activity">
    <reaction evidence="10">
        <text>L-tyrosine + O2 = L-dopaquinone + H2O</text>
        <dbReference type="Rhea" id="RHEA:18117"/>
        <dbReference type="ChEBI" id="CHEBI:15377"/>
        <dbReference type="ChEBI" id="CHEBI:15379"/>
        <dbReference type="ChEBI" id="CHEBI:57924"/>
        <dbReference type="ChEBI" id="CHEBI:58315"/>
        <dbReference type="EC" id="1.14.18.1"/>
    </reaction>
</comment>
<accession>A0A8H5J780</accession>
<feature type="domain" description="Tyrosinase copper-binding" evidence="13">
    <location>
        <begin position="338"/>
        <end position="349"/>
    </location>
</feature>
<dbReference type="GO" id="GO:0004503">
    <property type="term" value="F:tyrosinase activity"/>
    <property type="evidence" value="ECO:0007669"/>
    <property type="project" value="UniProtKB-EC"/>
</dbReference>
<dbReference type="InterPro" id="IPR041640">
    <property type="entry name" value="Tyrosinase_C"/>
</dbReference>
<dbReference type="GO" id="GO:0046872">
    <property type="term" value="F:metal ion binding"/>
    <property type="evidence" value="ECO:0007669"/>
    <property type="project" value="UniProtKB-KW"/>
</dbReference>
<proteinExistence type="inferred from homology"/>
<organism evidence="14 15">
    <name type="scientific">Fusarium mexicanum</name>
    <dbReference type="NCBI Taxonomy" id="751941"/>
    <lineage>
        <taxon>Eukaryota</taxon>
        <taxon>Fungi</taxon>
        <taxon>Dikarya</taxon>
        <taxon>Ascomycota</taxon>
        <taxon>Pezizomycotina</taxon>
        <taxon>Sordariomycetes</taxon>
        <taxon>Hypocreomycetidae</taxon>
        <taxon>Hypocreales</taxon>
        <taxon>Nectriaceae</taxon>
        <taxon>Fusarium</taxon>
        <taxon>Fusarium fujikuroi species complex</taxon>
    </lineage>
</organism>
<keyword evidence="8" id="KW-0470">Melanin biosynthesis</keyword>
<dbReference type="EC" id="1.14.18.1" evidence="3"/>
<evidence type="ECO:0000256" key="1">
    <source>
        <dbReference type="ARBA" id="ARBA00001973"/>
    </source>
</evidence>
<dbReference type="AlphaFoldDB" id="A0A8H5J780"/>
<keyword evidence="7" id="KW-0503">Monooxygenase</keyword>
<dbReference type="GO" id="GO:0042438">
    <property type="term" value="P:melanin biosynthetic process"/>
    <property type="evidence" value="ECO:0007669"/>
    <property type="project" value="UniProtKB-KW"/>
</dbReference>
<dbReference type="PRINTS" id="PR00092">
    <property type="entry name" value="TYROSINASE"/>
</dbReference>
<dbReference type="EMBL" id="JAAOAM010000088">
    <property type="protein sequence ID" value="KAF5549537.1"/>
    <property type="molecule type" value="Genomic_DNA"/>
</dbReference>
<evidence type="ECO:0000259" key="13">
    <source>
        <dbReference type="PROSITE" id="PS00498"/>
    </source>
</evidence>
<evidence type="ECO:0000256" key="3">
    <source>
        <dbReference type="ARBA" id="ARBA00011906"/>
    </source>
</evidence>
<evidence type="ECO:0000256" key="7">
    <source>
        <dbReference type="ARBA" id="ARBA00023033"/>
    </source>
</evidence>
<keyword evidence="5" id="KW-0560">Oxidoreductase</keyword>
<dbReference type="Gene3D" id="1.10.1280.10">
    <property type="entry name" value="Di-copper center containing domain from catechol oxidase"/>
    <property type="match status" value="1"/>
</dbReference>
<dbReference type="SUPFAM" id="SSF48056">
    <property type="entry name" value="Di-copper centre-containing domain"/>
    <property type="match status" value="1"/>
</dbReference>
<keyword evidence="15" id="KW-1185">Reference proteome</keyword>
<comment type="catalytic activity">
    <reaction evidence="9">
        <text>2 L-dopa + O2 = 2 L-dopaquinone + 2 H2O</text>
        <dbReference type="Rhea" id="RHEA:34287"/>
        <dbReference type="ChEBI" id="CHEBI:15377"/>
        <dbReference type="ChEBI" id="CHEBI:15379"/>
        <dbReference type="ChEBI" id="CHEBI:57504"/>
        <dbReference type="ChEBI" id="CHEBI:57924"/>
        <dbReference type="EC" id="1.14.18.1"/>
    </reaction>
</comment>
<evidence type="ECO:0000256" key="6">
    <source>
        <dbReference type="ARBA" id="ARBA00023008"/>
    </source>
</evidence>
<evidence type="ECO:0000256" key="11">
    <source>
        <dbReference type="SAM" id="MobiDB-lite"/>
    </source>
</evidence>
<dbReference type="Gene3D" id="2.60.310.20">
    <property type="match status" value="1"/>
</dbReference>
<feature type="compositionally biased region" description="Basic and acidic residues" evidence="11">
    <location>
        <begin position="695"/>
        <end position="704"/>
    </location>
</feature>
<evidence type="ECO:0000256" key="10">
    <source>
        <dbReference type="ARBA" id="ARBA00048881"/>
    </source>
</evidence>
<evidence type="ECO:0000256" key="2">
    <source>
        <dbReference type="ARBA" id="ARBA00009928"/>
    </source>
</evidence>
<comment type="caution">
    <text evidence="14">The sequence shown here is derived from an EMBL/GenBank/DDBJ whole genome shotgun (WGS) entry which is preliminary data.</text>
</comment>
<keyword evidence="4" id="KW-0479">Metal-binding</keyword>
<dbReference type="InterPro" id="IPR050316">
    <property type="entry name" value="Tyrosinase/Hemocyanin"/>
</dbReference>
<sequence>MPTFHPTNPDGPFIVKGIKPEQPGTGGIRLELREFKKNADLWNLYLLGLWQFQQVPKEEQLSYFQIAGIHGLPYQSWPLGDKTLEGLQKQVDGFCTHSSILFLTWHRPYLALFESILKQAIDFVAQQFSAEEGREKYLEAAKSFHWARPGLPVFPEEATDSEKARVIIPNSLLQEYPDLKKGTDGFVEIHNPLYSYKFPSGIGETFHIDGLKTTTRYHSIGSTVERSATDQKIDLLNMLTPFTREVNHELSPEVNLRERVVYLLKSYSVFDQVSHNQWDPKRKPRIIDGQPSKTRGLGFGSIEDIHNALHVLVGGQGQDQLNRVRTGHMSQVPKSAFDPIFWLHHTNIDRLVSIWEGLHANPKDPAAWVTTKPSDRGNWITARGHDEGLDTPLAPFYKDASSFWTSDDVRETVKFGYAYPETKSWNFDNPEDYRKDIYLKLEALYPTGSLATMVAASNAGNLKPEEALRTRAKKLARVAAAKEPTTAITALSLAKAVSSLDGRSELIEALPDVPVPKVKVPEDRSLRKLVPENSYLEWLVNIKAVKHALDGQYLVHVFLGPVPSEEATCLYAVSPYHVGTFSPLGQEIETSCGKCKVDQAANMEITGQIPLTIALAERYFADELESLSETHVIEFLQKNLHWEVVDNSGNRLQGNRSSVDGLLVGVVSNKVTLPGNGNEFAQYSQDVTVYPEITTKADPEDGGRAEGTGITEDNKYF</sequence>
<comment type="cofactor">
    <cofactor evidence="1">
        <name>Cu(2+)</name>
        <dbReference type="ChEBI" id="CHEBI:29036"/>
    </cofactor>
</comment>
<name>A0A8H5J780_9HYPO</name>
<dbReference type="InterPro" id="IPR008922">
    <property type="entry name" value="Di-copper_centre_dom_sf"/>
</dbReference>
<evidence type="ECO:0000256" key="9">
    <source>
        <dbReference type="ARBA" id="ARBA00048233"/>
    </source>
</evidence>
<dbReference type="PANTHER" id="PTHR11474">
    <property type="entry name" value="TYROSINASE FAMILY MEMBER"/>
    <property type="match status" value="1"/>
</dbReference>
<comment type="similarity">
    <text evidence="2">Belongs to the tyrosinase family.</text>
</comment>
<evidence type="ECO:0000256" key="5">
    <source>
        <dbReference type="ARBA" id="ARBA00023002"/>
    </source>
</evidence>
<dbReference type="PROSITE" id="PS00497">
    <property type="entry name" value="TYROSINASE_1"/>
    <property type="match status" value="1"/>
</dbReference>
<evidence type="ECO:0000313" key="14">
    <source>
        <dbReference type="EMBL" id="KAF5549537.1"/>
    </source>
</evidence>
<dbReference type="Proteomes" id="UP000522262">
    <property type="component" value="Unassembled WGS sequence"/>
</dbReference>